<dbReference type="RefSeq" id="WP_079568103.1">
    <property type="nucleotide sequence ID" value="NZ_LT670818.1"/>
</dbReference>
<dbReference type="SUPFAM" id="SSF53474">
    <property type="entry name" value="alpha/beta-Hydrolases"/>
    <property type="match status" value="1"/>
</dbReference>
<dbReference type="PRINTS" id="PR00412">
    <property type="entry name" value="EPOXHYDRLASE"/>
</dbReference>
<dbReference type="OrthoDB" id="7267294at2"/>
<reference evidence="2 3" key="1">
    <citation type="submission" date="2016-11" db="EMBL/GenBank/DDBJ databases">
        <authorList>
            <person name="Jaros S."/>
            <person name="Januszkiewicz K."/>
            <person name="Wedrychowicz H."/>
        </authorList>
    </citation>
    <scope>NUCLEOTIDE SEQUENCE [LARGE SCALE GENOMIC DNA]</scope>
    <source>
        <strain evidence="2 3">GAS242</strain>
    </source>
</reference>
<sequence>MNADRLIEEWRQQGRVLEVEGANTVLWRMGQGETVICVHGVPTSGFLYRKLLPELASRGFEGITLDLPGLGLADRPADFDYSWSGFATWYLKAIDAAGIRDFHFVVHDIGGPVGFEIIRRVPSRIKSLTVLNTLVDVSQFRRPWVMEPFAWPVVGWLWLQSARTPMFYVLNKTFGTRNISRAESAAYAQLLLGPDSGRAFLQIMRSFERTPAFEQGIKAALKARKFPAQIIWGKDDPALRMKKYAPYLLKALDTESYQVVYGKHFLQEDSSPAIASLIARLTSASGSAAESP</sequence>
<dbReference type="GO" id="GO:0003824">
    <property type="term" value="F:catalytic activity"/>
    <property type="evidence" value="ECO:0007669"/>
    <property type="project" value="InterPro"/>
</dbReference>
<protein>
    <submittedName>
        <fullName evidence="2">Pimeloyl-ACP methyl ester carboxylesterase</fullName>
    </submittedName>
</protein>
<feature type="domain" description="AB hydrolase-1" evidence="1">
    <location>
        <begin position="34"/>
        <end position="269"/>
    </location>
</feature>
<dbReference type="EMBL" id="LT670818">
    <property type="protein sequence ID" value="SHG92806.1"/>
    <property type="molecule type" value="Genomic_DNA"/>
</dbReference>
<evidence type="ECO:0000313" key="3">
    <source>
        <dbReference type="Proteomes" id="UP000190675"/>
    </source>
</evidence>
<dbReference type="InterPro" id="IPR050266">
    <property type="entry name" value="AB_hydrolase_sf"/>
</dbReference>
<dbReference type="InterPro" id="IPR000639">
    <property type="entry name" value="Epox_hydrolase-like"/>
</dbReference>
<dbReference type="InterPro" id="IPR029058">
    <property type="entry name" value="AB_hydrolase_fold"/>
</dbReference>
<gene>
    <name evidence="2" type="ORF">SAMN05444169_4834</name>
</gene>
<evidence type="ECO:0000259" key="1">
    <source>
        <dbReference type="Pfam" id="PF00561"/>
    </source>
</evidence>
<dbReference type="PANTHER" id="PTHR43798:SF24">
    <property type="entry name" value="CIS-3-ALKYL-4-ALKYLOXETAN-2-ONE DECARBOXYLASE"/>
    <property type="match status" value="1"/>
</dbReference>
<dbReference type="PANTHER" id="PTHR43798">
    <property type="entry name" value="MONOACYLGLYCEROL LIPASE"/>
    <property type="match status" value="1"/>
</dbReference>
<dbReference type="Gene3D" id="3.40.50.1820">
    <property type="entry name" value="alpha/beta hydrolase"/>
    <property type="match status" value="1"/>
</dbReference>
<organism evidence="2 3">
    <name type="scientific">Bradyrhizobium erythrophlei</name>
    <dbReference type="NCBI Taxonomy" id="1437360"/>
    <lineage>
        <taxon>Bacteria</taxon>
        <taxon>Pseudomonadati</taxon>
        <taxon>Pseudomonadota</taxon>
        <taxon>Alphaproteobacteria</taxon>
        <taxon>Hyphomicrobiales</taxon>
        <taxon>Nitrobacteraceae</taxon>
        <taxon>Bradyrhizobium</taxon>
    </lineage>
</organism>
<accession>A0A1M5NTB5</accession>
<dbReference type="InterPro" id="IPR000073">
    <property type="entry name" value="AB_hydrolase_1"/>
</dbReference>
<dbReference type="GO" id="GO:0016020">
    <property type="term" value="C:membrane"/>
    <property type="evidence" value="ECO:0007669"/>
    <property type="project" value="TreeGrafter"/>
</dbReference>
<dbReference type="Proteomes" id="UP000190675">
    <property type="component" value="Chromosome I"/>
</dbReference>
<name>A0A1M5NTB5_9BRAD</name>
<evidence type="ECO:0000313" key="2">
    <source>
        <dbReference type="EMBL" id="SHG92806.1"/>
    </source>
</evidence>
<proteinExistence type="predicted"/>
<dbReference type="Pfam" id="PF00561">
    <property type="entry name" value="Abhydrolase_1"/>
    <property type="match status" value="1"/>
</dbReference>
<dbReference type="AlphaFoldDB" id="A0A1M5NTB5"/>